<dbReference type="RefSeq" id="XP_059601266.1">
    <property type="nucleotide sequence ID" value="XM_059749490.1"/>
</dbReference>
<sequence length="61" mass="7109">MDPRTKKRLNRDAGTEVLCISKKEKLEYGVQKAWNHVPPSKLLCWHAVINRVQESWGYTKA</sequence>
<dbReference type="GeneID" id="84591901"/>
<dbReference type="KEGG" id="ang:An08g12040"/>
<gene>
    <name evidence="1" type="ORF">An08g12040</name>
</gene>
<organism evidence="1">
    <name type="scientific">Aspergillus niger</name>
    <dbReference type="NCBI Taxonomy" id="5061"/>
    <lineage>
        <taxon>Eukaryota</taxon>
        <taxon>Fungi</taxon>
        <taxon>Dikarya</taxon>
        <taxon>Ascomycota</taxon>
        <taxon>Pezizomycotina</taxon>
        <taxon>Eurotiomycetes</taxon>
        <taxon>Eurotiomycetidae</taxon>
        <taxon>Eurotiales</taxon>
        <taxon>Aspergillaceae</taxon>
        <taxon>Aspergillus</taxon>
        <taxon>Aspergillus subgen. Circumdati</taxon>
    </lineage>
</organism>
<reference evidence="1" key="2">
    <citation type="submission" date="2025-08" db="UniProtKB">
        <authorList>
            <consortium name="RefSeq"/>
        </authorList>
    </citation>
    <scope>IDENTIFICATION</scope>
</reference>
<dbReference type="AlphaFoldDB" id="A0AAJ8DZL7"/>
<evidence type="ECO:0000313" key="1">
    <source>
        <dbReference type="RefSeq" id="XP_059601266.1"/>
    </source>
</evidence>
<protein>
    <submittedName>
        <fullName evidence="1">Uncharacterized protein</fullName>
    </submittedName>
</protein>
<name>A0AAJ8DZL7_ASPNG</name>
<reference evidence="1" key="1">
    <citation type="submission" date="2025-02" db="EMBL/GenBank/DDBJ databases">
        <authorList>
            <consortium name="NCBI Genome Project"/>
        </authorList>
    </citation>
    <scope>NUCLEOTIDE SEQUENCE</scope>
</reference>
<accession>A0AAJ8DZL7</accession>
<dbReference type="VEuPathDB" id="FungiDB:An08g12040"/>
<proteinExistence type="predicted"/>